<dbReference type="AlphaFoldDB" id="A0A1M6JP41"/>
<dbReference type="EMBL" id="FQYP01000009">
    <property type="protein sequence ID" value="SHJ48505.1"/>
    <property type="molecule type" value="Genomic_DNA"/>
</dbReference>
<organism evidence="1 2">
    <name type="scientific">Aquimarina spongiae</name>
    <dbReference type="NCBI Taxonomy" id="570521"/>
    <lineage>
        <taxon>Bacteria</taxon>
        <taxon>Pseudomonadati</taxon>
        <taxon>Bacteroidota</taxon>
        <taxon>Flavobacteriia</taxon>
        <taxon>Flavobacteriales</taxon>
        <taxon>Flavobacteriaceae</taxon>
        <taxon>Aquimarina</taxon>
    </lineage>
</organism>
<reference evidence="2" key="1">
    <citation type="submission" date="2016-11" db="EMBL/GenBank/DDBJ databases">
        <authorList>
            <person name="Varghese N."/>
            <person name="Submissions S."/>
        </authorList>
    </citation>
    <scope>NUCLEOTIDE SEQUENCE [LARGE SCALE GENOMIC DNA]</scope>
    <source>
        <strain evidence="2">DSM 22623</strain>
    </source>
</reference>
<name>A0A1M6JP41_9FLAO</name>
<dbReference type="RefSeq" id="WP_073320056.1">
    <property type="nucleotide sequence ID" value="NZ_FQYP01000009.1"/>
</dbReference>
<proteinExistence type="predicted"/>
<accession>A0A1M6JP41</accession>
<dbReference type="Gene3D" id="3.40.50.300">
    <property type="entry name" value="P-loop containing nucleotide triphosphate hydrolases"/>
    <property type="match status" value="1"/>
</dbReference>
<evidence type="ECO:0000313" key="2">
    <source>
        <dbReference type="Proteomes" id="UP000184432"/>
    </source>
</evidence>
<gene>
    <name evidence="1" type="ORF">SAMN04488508_109172</name>
</gene>
<keyword evidence="2" id="KW-1185">Reference proteome</keyword>
<protein>
    <submittedName>
        <fullName evidence="1">Uncharacterized protein</fullName>
    </submittedName>
</protein>
<dbReference type="Proteomes" id="UP000184432">
    <property type="component" value="Unassembled WGS sequence"/>
</dbReference>
<dbReference type="InterPro" id="IPR027417">
    <property type="entry name" value="P-loop_NTPase"/>
</dbReference>
<dbReference type="SUPFAM" id="SSF52540">
    <property type="entry name" value="P-loop containing nucleoside triphosphate hydrolases"/>
    <property type="match status" value="1"/>
</dbReference>
<sequence>MLKSKFPFRFNGTLGELLGDLEKFELAITIEGDQGGGKTRFTYQLADAFAEIGNRIAIFSLEIGSRSDLITRMKEEYM</sequence>
<evidence type="ECO:0000313" key="1">
    <source>
        <dbReference type="EMBL" id="SHJ48505.1"/>
    </source>
</evidence>